<feature type="coiled-coil region" evidence="14">
    <location>
        <begin position="297"/>
        <end position="326"/>
    </location>
</feature>
<keyword evidence="7" id="KW-0493">Microtubule</keyword>
<keyword evidence="17" id="KW-1185">Reference proteome</keyword>
<evidence type="ECO:0000256" key="15">
    <source>
        <dbReference type="SAM" id="MobiDB-lite"/>
    </source>
</evidence>
<evidence type="ECO:0000313" key="17">
    <source>
        <dbReference type="Proteomes" id="UP000812440"/>
    </source>
</evidence>
<evidence type="ECO:0000256" key="6">
    <source>
        <dbReference type="ARBA" id="ARBA00022490"/>
    </source>
</evidence>
<evidence type="ECO:0000256" key="8">
    <source>
        <dbReference type="ARBA" id="ARBA00022846"/>
    </source>
</evidence>
<keyword evidence="6" id="KW-0963">Cytoplasm</keyword>
<dbReference type="GO" id="GO:0008017">
    <property type="term" value="F:microtubule binding"/>
    <property type="evidence" value="ECO:0007669"/>
    <property type="project" value="InterPro"/>
</dbReference>
<comment type="subunit">
    <text evidence="13">Homodimer. Interacts with HOOK1. Interacts with HOOK2. Interacts with HOOK3.</text>
</comment>
<evidence type="ECO:0000256" key="4">
    <source>
        <dbReference type="ARBA" id="ARBA00005737"/>
    </source>
</evidence>
<keyword evidence="9 14" id="KW-0175">Coiled coil</keyword>
<evidence type="ECO:0000256" key="11">
    <source>
        <dbReference type="ARBA" id="ARBA00023212"/>
    </source>
</evidence>
<protein>
    <recommendedName>
        <fullName evidence="5">Coiled-coil domain-containing protein 181</fullName>
    </recommendedName>
</protein>
<comment type="caution">
    <text evidence="16">The sequence shown here is derived from an EMBL/GenBank/DDBJ whole genome shotgun (WGS) entry which is preliminary data.</text>
</comment>
<gene>
    <name evidence="16" type="ORF">GDO86_002944</name>
</gene>
<dbReference type="AlphaFoldDB" id="A0A8T2JYY7"/>
<name>A0A8T2JYY7_9PIPI</name>
<evidence type="ECO:0000256" key="2">
    <source>
        <dbReference type="ARBA" id="ARBA00004230"/>
    </source>
</evidence>
<evidence type="ECO:0000256" key="1">
    <source>
        <dbReference type="ARBA" id="ARBA00002213"/>
    </source>
</evidence>
<dbReference type="PANTHER" id="PTHR14320:SF2">
    <property type="entry name" value="COILED-COIL DOMAIN-CONTAINING PROTEIN 181"/>
    <property type="match status" value="1"/>
</dbReference>
<dbReference type="InterPro" id="IPR026687">
    <property type="entry name" value="CCDC181"/>
</dbReference>
<dbReference type="PANTHER" id="PTHR14320">
    <property type="entry name" value="COILED-COIL DOMAIN-CONTAINING PROTEIN 181"/>
    <property type="match status" value="1"/>
</dbReference>
<evidence type="ECO:0000256" key="12">
    <source>
        <dbReference type="ARBA" id="ARBA00023273"/>
    </source>
</evidence>
<keyword evidence="12" id="KW-0966">Cell projection</keyword>
<accession>A0A8T2JYY7</accession>
<keyword evidence="11" id="KW-0206">Cytoskeleton</keyword>
<evidence type="ECO:0000256" key="10">
    <source>
        <dbReference type="ARBA" id="ARBA00023069"/>
    </source>
</evidence>
<comment type="function">
    <text evidence="1">Microtubule-binding protein that localizes to the microtubular manchette of elongating spermatids.</text>
</comment>
<proteinExistence type="inferred from homology"/>
<evidence type="ECO:0000256" key="9">
    <source>
        <dbReference type="ARBA" id="ARBA00023054"/>
    </source>
</evidence>
<dbReference type="OrthoDB" id="6288248at2759"/>
<evidence type="ECO:0000313" key="16">
    <source>
        <dbReference type="EMBL" id="KAG8450475.1"/>
    </source>
</evidence>
<comment type="similarity">
    <text evidence="4">Belongs to the CCDC181 family.</text>
</comment>
<feature type="region of interest" description="Disordered" evidence="15">
    <location>
        <begin position="39"/>
        <end position="60"/>
    </location>
</feature>
<evidence type="ECO:0000256" key="5">
    <source>
        <dbReference type="ARBA" id="ARBA00022306"/>
    </source>
</evidence>
<dbReference type="GO" id="GO:0031514">
    <property type="term" value="C:motile cilium"/>
    <property type="evidence" value="ECO:0007669"/>
    <property type="project" value="UniProtKB-SubCell"/>
</dbReference>
<evidence type="ECO:0000256" key="13">
    <source>
        <dbReference type="ARBA" id="ARBA00047162"/>
    </source>
</evidence>
<feature type="region of interest" description="Disordered" evidence="15">
    <location>
        <begin position="195"/>
        <end position="290"/>
    </location>
</feature>
<dbReference type="Proteomes" id="UP000812440">
    <property type="component" value="Chromosome 2"/>
</dbReference>
<dbReference type="GO" id="GO:0005874">
    <property type="term" value="C:microtubule"/>
    <property type="evidence" value="ECO:0007669"/>
    <property type="project" value="UniProtKB-KW"/>
</dbReference>
<evidence type="ECO:0000256" key="3">
    <source>
        <dbReference type="ARBA" id="ARBA00004245"/>
    </source>
</evidence>
<keyword evidence="10" id="KW-0969">Cilium</keyword>
<evidence type="ECO:0000256" key="7">
    <source>
        <dbReference type="ARBA" id="ARBA00022701"/>
    </source>
</evidence>
<comment type="subcellular location">
    <subcellularLocation>
        <location evidence="2">Cell projection</location>
        <location evidence="2">Cilium</location>
        <location evidence="2">Flagellum</location>
    </subcellularLocation>
    <subcellularLocation>
        <location evidence="3">Cytoplasm</location>
        <location evidence="3">Cytoskeleton</location>
    </subcellularLocation>
</comment>
<keyword evidence="8" id="KW-0282">Flagellum</keyword>
<reference evidence="16" key="1">
    <citation type="thesis" date="2020" institute="ProQuest LLC" country="789 East Eisenhower Parkway, Ann Arbor, MI, USA">
        <title>Comparative Genomics and Chromosome Evolution.</title>
        <authorList>
            <person name="Mudd A.B."/>
        </authorList>
    </citation>
    <scope>NUCLEOTIDE SEQUENCE</scope>
    <source>
        <strain evidence="16">Female2</strain>
        <tissue evidence="16">Blood</tissue>
    </source>
</reference>
<evidence type="ECO:0000256" key="14">
    <source>
        <dbReference type="SAM" id="Coils"/>
    </source>
</evidence>
<sequence>MSDNMDDPDLDGVANYEYDDNFEKDLDWLINDAEANADLQKNGEEFNGESSEKENIPPFSLEKYNSITDSEFSKKTMEEARTTYEVNDTEDEEARRYITEKIEEANKLLQTEIIDENRQKKLKFKDNLVDLEVPPAEYHENESKDEDIVDSLSQLHFSDVIREENGGPEEPKNRKILIEKDGKFELVTLGDIENKSFLPPISNEAELQSSERKNQQPSSLGNLPNERVVGAPTGNAFGDSHFYLPQPPTQPKTRPSSAANIIKPGHRTNSQRRVQSAGLPSKNTTYCLSPEQKEIQKRMYERKMKLKKEEEERKKEEELLKRKDNEIAFKAWIQKKKEQSVEERRIQQAKHLEVMPVPDEEKDPLEAYNLWLKRKKKERVRERKIEELKRQEHVTYLQEREGSERAFKKWLKEKRNQKRTEQQLAMERSRRLLKEARRKKQIQNLLYSVSDTKSFRYVDNYT</sequence>
<organism evidence="16 17">
    <name type="scientific">Hymenochirus boettgeri</name>
    <name type="common">Congo dwarf clawed frog</name>
    <dbReference type="NCBI Taxonomy" id="247094"/>
    <lineage>
        <taxon>Eukaryota</taxon>
        <taxon>Metazoa</taxon>
        <taxon>Chordata</taxon>
        <taxon>Craniata</taxon>
        <taxon>Vertebrata</taxon>
        <taxon>Euteleostomi</taxon>
        <taxon>Amphibia</taxon>
        <taxon>Batrachia</taxon>
        <taxon>Anura</taxon>
        <taxon>Pipoidea</taxon>
        <taxon>Pipidae</taxon>
        <taxon>Pipinae</taxon>
        <taxon>Hymenochirus</taxon>
    </lineage>
</organism>
<dbReference type="EMBL" id="JAACNH010000002">
    <property type="protein sequence ID" value="KAG8450475.1"/>
    <property type="molecule type" value="Genomic_DNA"/>
</dbReference>